<proteinExistence type="predicted"/>
<dbReference type="Pfam" id="PF26117">
    <property type="entry name" value="TTC28_C"/>
    <property type="match status" value="1"/>
</dbReference>
<evidence type="ECO:0000313" key="4">
    <source>
        <dbReference type="EMBL" id="KAK7800168.1"/>
    </source>
</evidence>
<feature type="compositionally biased region" description="Polar residues" evidence="1">
    <location>
        <begin position="989"/>
        <end position="1005"/>
    </location>
</feature>
<dbReference type="PANTHER" id="PTHR10098">
    <property type="entry name" value="RAPSYN-RELATED"/>
    <property type="match status" value="1"/>
</dbReference>
<sequence length="1217" mass="130193">MLESSSGQDGLSLPEYQAMAQLEQVQTGYVGTLKRLLLTLDCSLSLPSSSYQGTSLCYDLCPLSFIARACASSETESEAGDIMEQQLEEMNKQLNSVTDPTGFLRMVRHNNLLHRSCQSMTSLFSGTVSPSKDGTSSLPRRQNSLAKPPLRALYDLLIAPMEGGLMHSSGPVGRHRQLVLVLEGELYLVPFALLKGSASNEYLYERFTLIAVPALRSLGTHSKCHLRKTPPTYSSSTAMAAVIGNPKLPSAVMDRWLWGPMPSAEEEAYMVSELLGCQPLVGSMATKERVMSALTQAECVHFATHVSWKLSALVLTPNMEGNPPGSKSSFGHPYTIPESLRVQDDASDGESISDCPPLRELLLTAADLLDLRLSVKLVVLSSSQEANSRVTADGLVALTRAFLAAGAQCVLVALWPVPVAASKMFIHAFYSSLLNGLKASASLGEAMKAVQSSKAFSHPSNWAGFTLVGSDVKLNSPSSLVGQALTEILQHPERARDALRVLLHLVEKSLQRIQNGQRNAMYTSQQSVENKVGGIPGWQALLTAVGFRLDPAASGLPAAVFFPTSDPGERLQQCSGTLQALLGLPSPALQALCKLITASETGEQLISRLHQVLVQLQACEKEQDFVSAPIPVSLSVQLWRLPGCHEFLAALGFDLCEVGQEEVILKTGKQASRRTTHFALQSLLSLFDSTELPKRLSLDSSSSLESLASAQSVSNALPLGYQHPPFSPTGAESIASDAISVYSLSSIASSMSFVSKPEGGLEGGGPRGRQDYDKSKSTHPQRATLPRRQLSPQARCGGNKEEEEYEGFSIISMEPLATYQGDEKARFSPEPKQPSIRAPGGARLSVSSKGSVSTPNSPVKMTLIPSPNSPFQKVGKLASSDTGESDQSSTETDSTVKSQEESAPKLDPQELAQRILEETKSHLLAVERLQRSGGPAGTTERHDREDGMVAAPNSTTVFRASETSAFSKPVLSHQRSQLSPLTIKPQPPARSSSLPKVSSPATSEMLSKDGLSSPSSSHPSPGRDIPASPADPPLFRLKYPSSPYSAHISKSPRNTSPGSGHQSPACSAPSPALSYSSAGSARSSPADAPDEKVQAVHSLKMLWQSAPQPPRGPRKICRGAPGALTSKRDVLSLLNLSPRHSKEEGGADRLELKELPMQRRDEVPPKVPTNGHWCTETPALTASGGLSTTATTHPLRLPLANGYKFLSPGRLFPSSKC</sequence>
<dbReference type="Pfam" id="PF12770">
    <property type="entry name" value="CHAT"/>
    <property type="match status" value="1"/>
</dbReference>
<evidence type="ECO:0008006" key="6">
    <source>
        <dbReference type="Google" id="ProtNLM"/>
    </source>
</evidence>
<dbReference type="Proteomes" id="UP001488838">
    <property type="component" value="Unassembled WGS sequence"/>
</dbReference>
<evidence type="ECO:0000313" key="5">
    <source>
        <dbReference type="Proteomes" id="UP001488838"/>
    </source>
</evidence>
<organism evidence="4 5">
    <name type="scientific">Myodes glareolus</name>
    <name type="common">Bank vole</name>
    <name type="synonym">Clethrionomys glareolus</name>
    <dbReference type="NCBI Taxonomy" id="447135"/>
    <lineage>
        <taxon>Eukaryota</taxon>
        <taxon>Metazoa</taxon>
        <taxon>Chordata</taxon>
        <taxon>Craniata</taxon>
        <taxon>Vertebrata</taxon>
        <taxon>Euteleostomi</taxon>
        <taxon>Mammalia</taxon>
        <taxon>Eutheria</taxon>
        <taxon>Euarchontoglires</taxon>
        <taxon>Glires</taxon>
        <taxon>Rodentia</taxon>
        <taxon>Myomorpha</taxon>
        <taxon>Muroidea</taxon>
        <taxon>Cricetidae</taxon>
        <taxon>Arvicolinae</taxon>
        <taxon>Myodes</taxon>
    </lineage>
</organism>
<feature type="domain" description="CHAT" evidence="2">
    <location>
        <begin position="148"/>
        <end position="470"/>
    </location>
</feature>
<accession>A0AAW0HFB8</accession>
<feature type="region of interest" description="Disordered" evidence="1">
    <location>
        <begin position="823"/>
        <end position="1098"/>
    </location>
</feature>
<dbReference type="InterPro" id="IPR058900">
    <property type="entry name" value="TTC28_C"/>
</dbReference>
<feature type="compositionally biased region" description="Polar residues" evidence="1">
    <location>
        <begin position="952"/>
        <end position="966"/>
    </location>
</feature>
<feature type="compositionally biased region" description="Low complexity" evidence="1">
    <location>
        <begin position="879"/>
        <end position="895"/>
    </location>
</feature>
<protein>
    <recommendedName>
        <fullName evidence="6">CHAT domain-containing protein</fullName>
    </recommendedName>
</protein>
<feature type="domain" description="TTC28 C-terminal" evidence="3">
    <location>
        <begin position="584"/>
        <end position="691"/>
    </location>
</feature>
<keyword evidence="5" id="KW-1185">Reference proteome</keyword>
<feature type="compositionally biased region" description="Polar residues" evidence="1">
    <location>
        <begin position="1051"/>
        <end position="1062"/>
    </location>
</feature>
<reference evidence="4 5" key="1">
    <citation type="journal article" date="2023" name="bioRxiv">
        <title>Conserved and derived expression patterns and positive selection on dental genes reveal complex evolutionary context of ever-growing rodent molars.</title>
        <authorList>
            <person name="Calamari Z.T."/>
            <person name="Song A."/>
            <person name="Cohen E."/>
            <person name="Akter M."/>
            <person name="Roy R.D."/>
            <person name="Hallikas O."/>
            <person name="Christensen M.M."/>
            <person name="Li P."/>
            <person name="Marangoni P."/>
            <person name="Jernvall J."/>
            <person name="Klein O.D."/>
        </authorList>
    </citation>
    <scope>NUCLEOTIDE SEQUENCE [LARGE SCALE GENOMIC DNA]</scope>
    <source>
        <strain evidence="4">V071</strain>
    </source>
</reference>
<evidence type="ECO:0000259" key="3">
    <source>
        <dbReference type="Pfam" id="PF26117"/>
    </source>
</evidence>
<feature type="compositionally biased region" description="Basic and acidic residues" evidence="1">
    <location>
        <begin position="898"/>
        <end position="908"/>
    </location>
</feature>
<gene>
    <name evidence="4" type="ORF">U0070_001381</name>
</gene>
<evidence type="ECO:0000256" key="1">
    <source>
        <dbReference type="SAM" id="MobiDB-lite"/>
    </source>
</evidence>
<name>A0AAW0HFB8_MYOGA</name>
<feature type="region of interest" description="Disordered" evidence="1">
    <location>
        <begin position="1103"/>
        <end position="1122"/>
    </location>
</feature>
<dbReference type="EMBL" id="JBBHLL010000569">
    <property type="protein sequence ID" value="KAK7800168.1"/>
    <property type="molecule type" value="Genomic_DNA"/>
</dbReference>
<dbReference type="InterPro" id="IPR024983">
    <property type="entry name" value="CHAT_dom"/>
</dbReference>
<comment type="caution">
    <text evidence="4">The sequence shown here is derived from an EMBL/GenBank/DDBJ whole genome shotgun (WGS) entry which is preliminary data.</text>
</comment>
<dbReference type="AlphaFoldDB" id="A0AAW0HFB8"/>
<evidence type="ECO:0000259" key="2">
    <source>
        <dbReference type="Pfam" id="PF12770"/>
    </source>
</evidence>
<feature type="compositionally biased region" description="Low complexity" evidence="1">
    <location>
        <begin position="1063"/>
        <end position="1087"/>
    </location>
</feature>
<feature type="compositionally biased region" description="Polar residues" evidence="1">
    <location>
        <begin position="845"/>
        <end position="871"/>
    </location>
</feature>
<dbReference type="PANTHER" id="PTHR10098:SF108">
    <property type="entry name" value="TETRATRICOPEPTIDE REPEAT PROTEIN 28"/>
    <property type="match status" value="1"/>
</dbReference>
<feature type="region of interest" description="Disordered" evidence="1">
    <location>
        <begin position="757"/>
        <end position="808"/>
    </location>
</feature>